<dbReference type="InterPro" id="IPR032675">
    <property type="entry name" value="LRR_dom_sf"/>
</dbReference>
<sequence>MDISNRDLVGSLKLEGFSNLENFDCSHNQLISLNLTESNQLAKINCSHNNLAGLAIVFSPFSRLKELYLGTSDLIRINLFIYNQFYGSLKPLQNCQDLERLCISNTEINYGFEYLSDSLKEILVADMRERLTGEDLGHTQILAELALFDGDFNHKEKEFNVALGILEGVVAGVKKQETIREKYERIMTENPQLRKEQLESLLMVPEEKHQAQIQINPQK</sequence>
<name>A0ABN7UCY2_GIGMA</name>
<organism evidence="1 2">
    <name type="scientific">Gigaspora margarita</name>
    <dbReference type="NCBI Taxonomy" id="4874"/>
    <lineage>
        <taxon>Eukaryota</taxon>
        <taxon>Fungi</taxon>
        <taxon>Fungi incertae sedis</taxon>
        <taxon>Mucoromycota</taxon>
        <taxon>Glomeromycotina</taxon>
        <taxon>Glomeromycetes</taxon>
        <taxon>Diversisporales</taxon>
        <taxon>Gigasporaceae</taxon>
        <taxon>Gigaspora</taxon>
    </lineage>
</organism>
<evidence type="ECO:0000313" key="2">
    <source>
        <dbReference type="Proteomes" id="UP000789901"/>
    </source>
</evidence>
<dbReference type="EMBL" id="CAJVQB010001709">
    <property type="protein sequence ID" value="CAG8547025.1"/>
    <property type="molecule type" value="Genomic_DNA"/>
</dbReference>
<reference evidence="1 2" key="1">
    <citation type="submission" date="2021-06" db="EMBL/GenBank/DDBJ databases">
        <authorList>
            <person name="Kallberg Y."/>
            <person name="Tangrot J."/>
            <person name="Rosling A."/>
        </authorList>
    </citation>
    <scope>NUCLEOTIDE SEQUENCE [LARGE SCALE GENOMIC DNA]</scope>
    <source>
        <strain evidence="1 2">120-4 pot B 10/14</strain>
    </source>
</reference>
<dbReference type="Proteomes" id="UP000789901">
    <property type="component" value="Unassembled WGS sequence"/>
</dbReference>
<comment type="caution">
    <text evidence="1">The sequence shown here is derived from an EMBL/GenBank/DDBJ whole genome shotgun (WGS) entry which is preliminary data.</text>
</comment>
<protein>
    <submittedName>
        <fullName evidence="1">39216_t:CDS:1</fullName>
    </submittedName>
</protein>
<proteinExistence type="predicted"/>
<accession>A0ABN7UCY2</accession>
<evidence type="ECO:0000313" key="1">
    <source>
        <dbReference type="EMBL" id="CAG8547025.1"/>
    </source>
</evidence>
<dbReference type="Gene3D" id="3.80.10.10">
    <property type="entry name" value="Ribonuclease Inhibitor"/>
    <property type="match status" value="1"/>
</dbReference>
<gene>
    <name evidence="1" type="ORF">GMARGA_LOCUS4369</name>
</gene>
<dbReference type="SUPFAM" id="SSF52058">
    <property type="entry name" value="L domain-like"/>
    <property type="match status" value="1"/>
</dbReference>
<keyword evidence="2" id="KW-1185">Reference proteome</keyword>